<gene>
    <name evidence="3" type="ORF">H9630_07365</name>
</gene>
<feature type="domain" description="GGDEF" evidence="2">
    <location>
        <begin position="185"/>
        <end position="312"/>
    </location>
</feature>
<protein>
    <submittedName>
        <fullName evidence="3">Diguanylate cyclase</fullName>
    </submittedName>
</protein>
<evidence type="ECO:0000313" key="3">
    <source>
        <dbReference type="EMBL" id="MBD8014638.1"/>
    </source>
</evidence>
<dbReference type="InterPro" id="IPR043128">
    <property type="entry name" value="Rev_trsase/Diguanyl_cyclase"/>
</dbReference>
<dbReference type="SUPFAM" id="SSF55073">
    <property type="entry name" value="Nucleotide cyclase"/>
    <property type="match status" value="1"/>
</dbReference>
<dbReference type="EMBL" id="JACSPU010000002">
    <property type="protein sequence ID" value="MBD8014638.1"/>
    <property type="molecule type" value="Genomic_DNA"/>
</dbReference>
<feature type="coiled-coil region" evidence="1">
    <location>
        <begin position="103"/>
        <end position="141"/>
    </location>
</feature>
<dbReference type="PROSITE" id="PS50887">
    <property type="entry name" value="GGDEF"/>
    <property type="match status" value="1"/>
</dbReference>
<dbReference type="InterPro" id="IPR050469">
    <property type="entry name" value="Diguanylate_Cyclase"/>
</dbReference>
<reference evidence="3 4" key="1">
    <citation type="submission" date="2020-08" db="EMBL/GenBank/DDBJ databases">
        <title>A Genomic Blueprint of the Chicken Gut Microbiome.</title>
        <authorList>
            <person name="Gilroy R."/>
            <person name="Ravi A."/>
            <person name="Getino M."/>
            <person name="Pursley I."/>
            <person name="Horton D.L."/>
            <person name="Alikhan N.-F."/>
            <person name="Baker D."/>
            <person name="Gharbi K."/>
            <person name="Hall N."/>
            <person name="Watson M."/>
            <person name="Adriaenssens E.M."/>
            <person name="Foster-Nyarko E."/>
            <person name="Jarju S."/>
            <person name="Secka A."/>
            <person name="Antonio M."/>
            <person name="Oren A."/>
            <person name="Chaudhuri R."/>
            <person name="La Ragione R.M."/>
            <person name="Hildebrand F."/>
            <person name="Pallen M.J."/>
        </authorList>
    </citation>
    <scope>NUCLEOTIDE SEQUENCE [LARGE SCALE GENOMIC DNA]</scope>
    <source>
        <strain evidence="3 4">Sa1BUA13</strain>
    </source>
</reference>
<dbReference type="InterPro" id="IPR000160">
    <property type="entry name" value="GGDEF_dom"/>
</dbReference>
<proteinExistence type="predicted"/>
<evidence type="ECO:0000259" key="2">
    <source>
        <dbReference type="PROSITE" id="PS50887"/>
    </source>
</evidence>
<evidence type="ECO:0000256" key="1">
    <source>
        <dbReference type="SAM" id="Coils"/>
    </source>
</evidence>
<keyword evidence="4" id="KW-1185">Reference proteome</keyword>
<dbReference type="Pfam" id="PF00990">
    <property type="entry name" value="GGDEF"/>
    <property type="match status" value="1"/>
</dbReference>
<accession>A0ABR8WCI6</accession>
<dbReference type="PANTHER" id="PTHR45138">
    <property type="entry name" value="REGULATORY COMPONENTS OF SENSORY TRANSDUCTION SYSTEM"/>
    <property type="match status" value="1"/>
</dbReference>
<dbReference type="PANTHER" id="PTHR45138:SF9">
    <property type="entry name" value="DIGUANYLATE CYCLASE DGCM-RELATED"/>
    <property type="match status" value="1"/>
</dbReference>
<dbReference type="Gene3D" id="3.30.70.270">
    <property type="match status" value="1"/>
</dbReference>
<organism evidence="3 4">
    <name type="scientific">Planococcus wigleyi</name>
    <dbReference type="NCBI Taxonomy" id="2762216"/>
    <lineage>
        <taxon>Bacteria</taxon>
        <taxon>Bacillati</taxon>
        <taxon>Bacillota</taxon>
        <taxon>Bacilli</taxon>
        <taxon>Bacillales</taxon>
        <taxon>Caryophanaceae</taxon>
        <taxon>Planococcus</taxon>
    </lineage>
</organism>
<sequence length="312" mass="35020">MEQQLDRAPCGYLILDHELRIVEMNKTLQLMTGAQQPKHMHDLLTVASRVYFQTYFTPSIKMHGTVNEMFLTLKSETGSLPVLMNTIERDGSYECALIQMSVRGEYEKELLLAKRNAEKVNRETAEAYEKLKTVMNEVECKQQELMDLNFKLQQLATTDPLTGLKNRRYLTEQLEELLLQAETGREVALLVIDIDHFKKVNDSHGHQMGDAVLQELAWRLEAETGSADIVARLGGEEFVVVMPNAGLKDGLAMGNALCKHMETADWLHVPITVSIGAAVYVAGEGMDSLLSRADEFLYKAKAKGRNCVVGDE</sequence>
<keyword evidence="1" id="KW-0175">Coiled coil</keyword>
<comment type="caution">
    <text evidence="3">The sequence shown here is derived from an EMBL/GenBank/DDBJ whole genome shotgun (WGS) entry which is preliminary data.</text>
</comment>
<dbReference type="Proteomes" id="UP000658980">
    <property type="component" value="Unassembled WGS sequence"/>
</dbReference>
<dbReference type="RefSeq" id="WP_191714849.1">
    <property type="nucleotide sequence ID" value="NZ_JACSPU010000002.1"/>
</dbReference>
<evidence type="ECO:0000313" key="4">
    <source>
        <dbReference type="Proteomes" id="UP000658980"/>
    </source>
</evidence>
<dbReference type="SMART" id="SM00267">
    <property type="entry name" value="GGDEF"/>
    <property type="match status" value="1"/>
</dbReference>
<name>A0ABR8WCI6_9BACL</name>
<dbReference type="NCBIfam" id="TIGR00254">
    <property type="entry name" value="GGDEF"/>
    <property type="match status" value="1"/>
</dbReference>
<dbReference type="InterPro" id="IPR029787">
    <property type="entry name" value="Nucleotide_cyclase"/>
</dbReference>
<dbReference type="CDD" id="cd01949">
    <property type="entry name" value="GGDEF"/>
    <property type="match status" value="1"/>
</dbReference>